<protein>
    <submittedName>
        <fullName evidence="3">Arylesterase</fullName>
    </submittedName>
</protein>
<sequence length="201" mass="21564">MHQIRRWLLLCLLALCAACSRPELPRLPPDAVVLAFGDSLTYGTGATREESYPMVLAGLAGRRVVNDGAPGETSAQGRARLAASLDEYRPALVVLCLGGNDFLQRLPLAETRANLGAMLAELRRRNVPVLLVGVPQPGLLLEAAPLYAELADAFEVPLEHEALARILARNALKSDPVHPNAAGYRELAQAIHTSLSRHGAL</sequence>
<dbReference type="Proteomes" id="UP001061302">
    <property type="component" value="Chromosome"/>
</dbReference>
<dbReference type="Pfam" id="PF13472">
    <property type="entry name" value="Lipase_GDSL_2"/>
    <property type="match status" value="1"/>
</dbReference>
<evidence type="ECO:0000259" key="2">
    <source>
        <dbReference type="Pfam" id="PF13472"/>
    </source>
</evidence>
<dbReference type="EMBL" id="CP106753">
    <property type="protein sequence ID" value="UXY14386.1"/>
    <property type="molecule type" value="Genomic_DNA"/>
</dbReference>
<evidence type="ECO:0000313" key="3">
    <source>
        <dbReference type="EMBL" id="UXY14386.1"/>
    </source>
</evidence>
<accession>A0ABY6DJ50</accession>
<dbReference type="Gene3D" id="3.40.50.1110">
    <property type="entry name" value="SGNH hydrolase"/>
    <property type="match status" value="1"/>
</dbReference>
<dbReference type="PANTHER" id="PTHR30383:SF24">
    <property type="entry name" value="THIOESTERASE 1_PROTEASE 1_LYSOPHOSPHOLIPASE L1"/>
    <property type="match status" value="1"/>
</dbReference>
<dbReference type="CDD" id="cd01822">
    <property type="entry name" value="Lysophospholipase_L1_like"/>
    <property type="match status" value="1"/>
</dbReference>
<reference evidence="3" key="1">
    <citation type="submission" date="2022-10" db="EMBL/GenBank/DDBJ databases">
        <title>Chitiniphilus purpureus sp. nov., a novel chitin-degrading bacterium isolated from crawfish pond sediment.</title>
        <authorList>
            <person name="Li K."/>
        </authorList>
    </citation>
    <scope>NUCLEOTIDE SEQUENCE</scope>
    <source>
        <strain evidence="3">CD1</strain>
    </source>
</reference>
<keyword evidence="4" id="KW-1185">Reference proteome</keyword>
<gene>
    <name evidence="3" type="ORF">N8I74_13800</name>
</gene>
<feature type="domain" description="SGNH hydrolase-type esterase" evidence="2">
    <location>
        <begin position="35"/>
        <end position="185"/>
    </location>
</feature>
<dbReference type="InterPro" id="IPR036514">
    <property type="entry name" value="SGNH_hydro_sf"/>
</dbReference>
<proteinExistence type="predicted"/>
<evidence type="ECO:0000313" key="4">
    <source>
        <dbReference type="Proteomes" id="UP001061302"/>
    </source>
</evidence>
<dbReference type="SUPFAM" id="SSF52266">
    <property type="entry name" value="SGNH hydrolase"/>
    <property type="match status" value="1"/>
</dbReference>
<feature type="chain" id="PRO_5046015156" evidence="1">
    <location>
        <begin position="23"/>
        <end position="201"/>
    </location>
</feature>
<dbReference type="PANTHER" id="PTHR30383">
    <property type="entry name" value="THIOESTERASE 1/PROTEASE 1/LYSOPHOSPHOLIPASE L1"/>
    <property type="match status" value="1"/>
</dbReference>
<name>A0ABY6DJ50_9NEIS</name>
<dbReference type="RefSeq" id="WP_263123685.1">
    <property type="nucleotide sequence ID" value="NZ_CP106753.1"/>
</dbReference>
<evidence type="ECO:0000256" key="1">
    <source>
        <dbReference type="SAM" id="SignalP"/>
    </source>
</evidence>
<dbReference type="InterPro" id="IPR051532">
    <property type="entry name" value="Ester_Hydrolysis_Enzymes"/>
</dbReference>
<feature type="signal peptide" evidence="1">
    <location>
        <begin position="1"/>
        <end position="22"/>
    </location>
</feature>
<dbReference type="InterPro" id="IPR013830">
    <property type="entry name" value="SGNH_hydro"/>
</dbReference>
<organism evidence="3 4">
    <name type="scientific">Chitiniphilus purpureus</name>
    <dbReference type="NCBI Taxonomy" id="2981137"/>
    <lineage>
        <taxon>Bacteria</taxon>
        <taxon>Pseudomonadati</taxon>
        <taxon>Pseudomonadota</taxon>
        <taxon>Betaproteobacteria</taxon>
        <taxon>Neisseriales</taxon>
        <taxon>Chitinibacteraceae</taxon>
        <taxon>Chitiniphilus</taxon>
    </lineage>
</organism>
<keyword evidence="1" id="KW-0732">Signal</keyword>